<sequence>MPPRQSPAQKLAAKLLLGGEWAPVTNTIGFMQRSLDEATVEWRQWAQESFHQPPAGFGVTEHRGTLAELLGKLLPLGYGQRWLLLETTNPEWTAVMENTRDTAHLWPLRGHFASVRGIPTVQVEDEPKNIKRMPDEPARGRWGGRTLTTYEKTGLRRFLSLYNSEPWKFTQNGEPYDFENTEQYLLPRPLDCFPHETLVEICRNLGLSPFEEDFYVPNGRAFIIESLHEPSGDEPGATRFTLAEARAGHEDLDKPRVDDPAVGNALYPLGSANPHPDAVYPATGHKPFRKATPWDEALKGFEESVQRYSSYPASASLSEGLEEYGILASPTFATGGTGSESINVSVTPTLLEAPPEAREYTAAYAVLQWRQANGRSASEFYPNRTQMTIIRSLYEEQGMYPFDVTPAQVYRTLAIDKMVRSVTELRITQELVDWETRSATGSPTEKTHEHDERNNSCAWKIRKVMQDQEDAIWNPDVDDRQL</sequence>
<dbReference type="EMBL" id="CP165735">
    <property type="protein sequence ID" value="XDV69633.1"/>
    <property type="molecule type" value="Genomic_DNA"/>
</dbReference>
<name>A0AB39YI47_9MICC</name>
<reference evidence="1" key="1">
    <citation type="submission" date="2024-07" db="EMBL/GenBank/DDBJ databases">
        <authorList>
            <person name="Li J."/>
            <person name="Wei H."/>
            <person name="Ma J."/>
        </authorList>
    </citation>
    <scope>NUCLEOTIDE SEQUENCE</scope>
    <source>
        <strain evidence="1">AMU7</strain>
    </source>
</reference>
<evidence type="ECO:0000313" key="1">
    <source>
        <dbReference type="EMBL" id="XDV69633.1"/>
    </source>
</evidence>
<gene>
    <name evidence="1" type="ORF">ABQM86_11570</name>
</gene>
<accession>A0AB39YI47</accession>
<dbReference type="AlphaFoldDB" id="A0AB39YI47"/>
<organism evidence="1">
    <name type="scientific">Paenarthrobacter sp. AMU7</name>
    <dbReference type="NCBI Taxonomy" id="3162492"/>
    <lineage>
        <taxon>Bacteria</taxon>
        <taxon>Bacillati</taxon>
        <taxon>Actinomycetota</taxon>
        <taxon>Actinomycetes</taxon>
        <taxon>Micrococcales</taxon>
        <taxon>Micrococcaceae</taxon>
        <taxon>Paenarthrobacter</taxon>
    </lineage>
</organism>
<proteinExistence type="predicted"/>
<dbReference type="RefSeq" id="WP_369744463.1">
    <property type="nucleotide sequence ID" value="NZ_CP165735.1"/>
</dbReference>
<protein>
    <submittedName>
        <fullName evidence="1">Uncharacterized protein</fullName>
    </submittedName>
</protein>